<protein>
    <submittedName>
        <fullName evidence="3">Uncharacterized protein</fullName>
    </submittedName>
</protein>
<feature type="compositionally biased region" description="Low complexity" evidence="1">
    <location>
        <begin position="31"/>
        <end position="40"/>
    </location>
</feature>
<dbReference type="PROSITE" id="PS51257">
    <property type="entry name" value="PROKAR_LIPOPROTEIN"/>
    <property type="match status" value="1"/>
</dbReference>
<keyword evidence="4" id="KW-1185">Reference proteome</keyword>
<dbReference type="RefSeq" id="WP_174397258.1">
    <property type="nucleotide sequence ID" value="NZ_VBSB01000005.1"/>
</dbReference>
<evidence type="ECO:0000313" key="3">
    <source>
        <dbReference type="EMBL" id="NTY59353.1"/>
    </source>
</evidence>
<dbReference type="EMBL" id="VBSB01000005">
    <property type="protein sequence ID" value="NTY59353.1"/>
    <property type="molecule type" value="Genomic_DNA"/>
</dbReference>
<feature type="chain" id="PRO_5046561519" evidence="2">
    <location>
        <begin position="32"/>
        <end position="125"/>
    </location>
</feature>
<dbReference type="Proteomes" id="UP000708347">
    <property type="component" value="Unassembled WGS sequence"/>
</dbReference>
<proteinExistence type="predicted"/>
<feature type="compositionally biased region" description="Pro residues" evidence="1">
    <location>
        <begin position="53"/>
        <end position="63"/>
    </location>
</feature>
<evidence type="ECO:0000256" key="2">
    <source>
        <dbReference type="SAM" id="SignalP"/>
    </source>
</evidence>
<feature type="compositionally biased region" description="Pro residues" evidence="1">
    <location>
        <begin position="83"/>
        <end position="100"/>
    </location>
</feature>
<accession>A0ABX2JX22</accession>
<evidence type="ECO:0000256" key="1">
    <source>
        <dbReference type="SAM" id="MobiDB-lite"/>
    </source>
</evidence>
<feature type="signal peptide" evidence="2">
    <location>
        <begin position="1"/>
        <end position="31"/>
    </location>
</feature>
<name>A0ABX2JX22_9MYCO</name>
<feature type="compositionally biased region" description="Gly residues" evidence="1">
    <location>
        <begin position="64"/>
        <end position="82"/>
    </location>
</feature>
<gene>
    <name evidence="3" type="ORF">FEG63_07275</name>
</gene>
<organism evidence="3 4">
    <name type="scientific">Mycolicibacterium sphagni</name>
    <dbReference type="NCBI Taxonomy" id="1786"/>
    <lineage>
        <taxon>Bacteria</taxon>
        <taxon>Bacillati</taxon>
        <taxon>Actinomycetota</taxon>
        <taxon>Actinomycetes</taxon>
        <taxon>Mycobacteriales</taxon>
        <taxon>Mycobacteriaceae</taxon>
        <taxon>Mycolicibacterium</taxon>
    </lineage>
</organism>
<feature type="region of interest" description="Disordered" evidence="1">
    <location>
        <begin position="25"/>
        <end position="110"/>
    </location>
</feature>
<reference evidence="3 4" key="1">
    <citation type="submission" date="2019-05" db="EMBL/GenBank/DDBJ databases">
        <title>Mycolicibacterium sphagni ENV482 genome assembly.</title>
        <authorList>
            <person name="Chen W."/>
            <person name="Faulkner N.W."/>
            <person name="Hyman M.R."/>
        </authorList>
    </citation>
    <scope>NUCLEOTIDE SEQUENCE [LARGE SCALE GENOMIC DNA]</scope>
    <source>
        <strain evidence="3 4">ENV482</strain>
    </source>
</reference>
<keyword evidence="2" id="KW-0732">Signal</keyword>
<evidence type="ECO:0000313" key="4">
    <source>
        <dbReference type="Proteomes" id="UP000708347"/>
    </source>
</evidence>
<sequence length="125" mass="11673">MTLRPLHAAALAAMGAALIGTVVGCSPSSQAAPANPGGPNDPFVTCMTENGVPAPPQGAPPQGGPGGPGGQGGQPGGQGGQPGGPPPQGGPGGAHPPAPPGVDQSVWDKGLQACASLAPVPPPQH</sequence>
<comment type="caution">
    <text evidence="3">The sequence shown here is derived from an EMBL/GenBank/DDBJ whole genome shotgun (WGS) entry which is preliminary data.</text>
</comment>